<sequence length="59" mass="7041">MTFNFRIELQKYKKLGTEINYFHSIVLKLKRPNQSVGLVSFIFQLVRLVIIKLPRLYEG</sequence>
<name>A0A212ITL5_9BACT</name>
<dbReference type="EMBL" id="FLUL01000001">
    <property type="protein sequence ID" value="SBV90558.1"/>
    <property type="molecule type" value="Genomic_DNA"/>
</dbReference>
<accession>A0A212ITL5</accession>
<reference evidence="1" key="1">
    <citation type="submission" date="2016-04" db="EMBL/GenBank/DDBJ databases">
        <authorList>
            <person name="Evans L.H."/>
            <person name="Alamgir A."/>
            <person name="Owens N."/>
            <person name="Weber N.D."/>
            <person name="Virtaneva K."/>
            <person name="Barbian K."/>
            <person name="Babar A."/>
            <person name="Rosenke K."/>
        </authorList>
    </citation>
    <scope>NUCLEOTIDE SEQUENCE</scope>
    <source>
        <strain evidence="1">86-2</strain>
    </source>
</reference>
<dbReference type="AlphaFoldDB" id="A0A212ITL5"/>
<proteinExistence type="predicted"/>
<gene>
    <name evidence="1" type="ORF">KL86DYS2_10025</name>
</gene>
<evidence type="ECO:0000313" key="1">
    <source>
        <dbReference type="EMBL" id="SBV90558.1"/>
    </source>
</evidence>
<organism evidence="1">
    <name type="scientific">uncultured Dysgonomonas sp</name>
    <dbReference type="NCBI Taxonomy" id="206096"/>
    <lineage>
        <taxon>Bacteria</taxon>
        <taxon>Pseudomonadati</taxon>
        <taxon>Bacteroidota</taxon>
        <taxon>Bacteroidia</taxon>
        <taxon>Bacteroidales</taxon>
        <taxon>Dysgonomonadaceae</taxon>
        <taxon>Dysgonomonas</taxon>
        <taxon>environmental samples</taxon>
    </lineage>
</organism>
<protein>
    <submittedName>
        <fullName evidence="1">Uncharacterized protein</fullName>
    </submittedName>
</protein>